<feature type="region of interest" description="Disordered" evidence="1">
    <location>
        <begin position="860"/>
        <end position="881"/>
    </location>
</feature>
<feature type="region of interest" description="Disordered" evidence="1">
    <location>
        <begin position="644"/>
        <end position="670"/>
    </location>
</feature>
<accession>A0AA39UDV3</accession>
<dbReference type="EMBL" id="JAUEPR010000024">
    <property type="protein sequence ID" value="KAK0475065.1"/>
    <property type="molecule type" value="Genomic_DNA"/>
</dbReference>
<proteinExistence type="predicted"/>
<gene>
    <name evidence="2" type="ORF">IW261DRAFT_1567987</name>
</gene>
<dbReference type="Proteomes" id="UP001175227">
    <property type="component" value="Unassembled WGS sequence"/>
</dbReference>
<keyword evidence="3" id="KW-1185">Reference proteome</keyword>
<feature type="compositionally biased region" description="Acidic residues" evidence="1">
    <location>
        <begin position="658"/>
        <end position="670"/>
    </location>
</feature>
<organism evidence="2 3">
    <name type="scientific">Armillaria novae-zelandiae</name>
    <dbReference type="NCBI Taxonomy" id="153914"/>
    <lineage>
        <taxon>Eukaryota</taxon>
        <taxon>Fungi</taxon>
        <taxon>Dikarya</taxon>
        <taxon>Basidiomycota</taxon>
        <taxon>Agaricomycotina</taxon>
        <taxon>Agaricomycetes</taxon>
        <taxon>Agaricomycetidae</taxon>
        <taxon>Agaricales</taxon>
        <taxon>Marasmiineae</taxon>
        <taxon>Physalacriaceae</taxon>
        <taxon>Armillaria</taxon>
    </lineage>
</organism>
<sequence length="881" mass="100300">MNSKESMTYLRISGECFEQADQKYRAAQIFFRAHEYTHAAELYRDLGKFDEAVNIVKGHEDQMSPTVVENVKKLARLAYFSNGQMIKARELFDSVEEEVEYLEERDLDLALVDVLVGEGRFTEAAELHYSEGRKEQAIELFLRQTEDKAALRRAKECILEELWHRISFGVNPEVIKSDDTIMEMVRSASRLDATFTKWTKELSMFTAIIESQTSRLRELGSEFHEMGHSSAALLCLDQYFSQTLRIQDLALVDAVSELSLFYTYVDLLSAAAFRTDPCGDAPTAALFGFRRIAENEFLVPPQTWLHSAVLERRLGGVVKDSDCNLRLENAHEDVEYRGTKFWLNRLYEALCPPHHMFGSISHLALSSIPEAPKALKVVRDWYIRPDNHLILHDLLNSILGSQTWSLTAGFRFFEHIVKQRLPINIGVLCDFLDFLCGSVILCRSGMALPHNITLPRSWILRCVDYNFPYFNEGTDTSRYYTLLAPISDLLEQLRVGRDYVEHLLYGSRRNLSKLSYQVRHVFVARIFRAIGLLGYNIDRDRLRNDIRNMMLSFQQEGPPFSPLYDRYVWAAGNSWSDIAYVIRCPLQDDTMDGMVQLFDRRRAPVKIRPVRGVHQIIYSDFADIRVQLGLTVPAWTQVTSPHIEFSEPEEPNGNSDIQAEEVGDTQEAEETAVEDAVAVDAIPTQEMTVPEPTDREIAAASLIQRVYKKLLRHRRGVAKRGREGLCAQIHASCIKEVSRLGDKPGLYLRLFLGPLPHILVCLETVGIDAFNQRKKTKDRLKDCSHNEYDAVDDLLTQTNKVIKAAAELRKHLIPSATFHERRDSKQLQKLVSEVDVLVSSLPFDTSSDLSNDLHLAIKGVTPGRPSAGAHKKPALNNDGLY</sequence>
<evidence type="ECO:0000313" key="2">
    <source>
        <dbReference type="EMBL" id="KAK0475065.1"/>
    </source>
</evidence>
<comment type="caution">
    <text evidence="2">The sequence shown here is derived from an EMBL/GenBank/DDBJ whole genome shotgun (WGS) entry which is preliminary data.</text>
</comment>
<name>A0AA39UDV3_9AGAR</name>
<reference evidence="2" key="1">
    <citation type="submission" date="2023-06" db="EMBL/GenBank/DDBJ databases">
        <authorList>
            <consortium name="Lawrence Berkeley National Laboratory"/>
            <person name="Ahrendt S."/>
            <person name="Sahu N."/>
            <person name="Indic B."/>
            <person name="Wong-Bajracharya J."/>
            <person name="Merenyi Z."/>
            <person name="Ke H.-M."/>
            <person name="Monk M."/>
            <person name="Kocsube S."/>
            <person name="Drula E."/>
            <person name="Lipzen A."/>
            <person name="Balint B."/>
            <person name="Henrissat B."/>
            <person name="Andreopoulos B."/>
            <person name="Martin F.M."/>
            <person name="Harder C.B."/>
            <person name="Rigling D."/>
            <person name="Ford K.L."/>
            <person name="Foster G.D."/>
            <person name="Pangilinan J."/>
            <person name="Papanicolaou A."/>
            <person name="Barry K."/>
            <person name="LaButti K."/>
            <person name="Viragh M."/>
            <person name="Koriabine M."/>
            <person name="Yan M."/>
            <person name="Riley R."/>
            <person name="Champramary S."/>
            <person name="Plett K.L."/>
            <person name="Tsai I.J."/>
            <person name="Slot J."/>
            <person name="Sipos G."/>
            <person name="Plett J."/>
            <person name="Nagy L.G."/>
            <person name="Grigoriev I.V."/>
        </authorList>
    </citation>
    <scope>NUCLEOTIDE SEQUENCE</scope>
    <source>
        <strain evidence="2">ICMP 16352</strain>
    </source>
</reference>
<dbReference type="AlphaFoldDB" id="A0AA39UDV3"/>
<protein>
    <submittedName>
        <fullName evidence="2">Uncharacterized protein</fullName>
    </submittedName>
</protein>
<evidence type="ECO:0000313" key="3">
    <source>
        <dbReference type="Proteomes" id="UP001175227"/>
    </source>
</evidence>
<evidence type="ECO:0000256" key="1">
    <source>
        <dbReference type="SAM" id="MobiDB-lite"/>
    </source>
</evidence>